<dbReference type="PROSITE" id="PS50157">
    <property type="entry name" value="ZINC_FINGER_C2H2_2"/>
    <property type="match status" value="9"/>
</dbReference>
<dbReference type="FunCoup" id="A0A6J1WWS1">
    <property type="interactions" value="306"/>
</dbReference>
<evidence type="ECO:0000256" key="7">
    <source>
        <dbReference type="ARBA" id="ARBA00022833"/>
    </source>
</evidence>
<feature type="domain" description="C2H2-type" evidence="15">
    <location>
        <begin position="156"/>
        <end position="179"/>
    </location>
</feature>
<dbReference type="InterPro" id="IPR013087">
    <property type="entry name" value="Znf_C2H2_type"/>
</dbReference>
<dbReference type="PROSITE" id="PS00028">
    <property type="entry name" value="ZINC_FINGER_C2H2_1"/>
    <property type="match status" value="5"/>
</dbReference>
<dbReference type="AlphaFoldDB" id="A0A6J1WWS1"/>
<feature type="domain" description="C2H2-type" evidence="15">
    <location>
        <begin position="124"/>
        <end position="152"/>
    </location>
</feature>
<feature type="compositionally biased region" description="Basic residues" evidence="14">
    <location>
        <begin position="1"/>
        <end position="20"/>
    </location>
</feature>
<dbReference type="InterPro" id="IPR036236">
    <property type="entry name" value="Znf_C2H2_sf"/>
</dbReference>
<keyword evidence="11" id="KW-0804">Transcription</keyword>
<keyword evidence="3" id="KW-1017">Isopeptide bond</keyword>
<keyword evidence="5" id="KW-0677">Repeat</keyword>
<dbReference type="PANTHER" id="PTHR24408:SF58">
    <property type="entry name" value="TRANSCRIPTION FACTOR (TFIIIA), PUTATIVE (AFU_ORTHOLOGUE AFUA_1G05150)-RELATED"/>
    <property type="match status" value="1"/>
</dbReference>
<keyword evidence="8" id="KW-0832">Ubl conjugation</keyword>
<feature type="domain" description="C2H2-type" evidence="15">
    <location>
        <begin position="269"/>
        <end position="296"/>
    </location>
</feature>
<dbReference type="GO" id="GO:0008270">
    <property type="term" value="F:zinc ion binding"/>
    <property type="evidence" value="ECO:0007669"/>
    <property type="project" value="UniProtKB-KW"/>
</dbReference>
<evidence type="ECO:0000256" key="6">
    <source>
        <dbReference type="ARBA" id="ARBA00022771"/>
    </source>
</evidence>
<evidence type="ECO:0000256" key="8">
    <source>
        <dbReference type="ARBA" id="ARBA00022843"/>
    </source>
</evidence>
<evidence type="ECO:0000256" key="13">
    <source>
        <dbReference type="PROSITE-ProRule" id="PRU00042"/>
    </source>
</evidence>
<keyword evidence="16" id="KW-1185">Reference proteome</keyword>
<evidence type="ECO:0000313" key="17">
    <source>
        <dbReference type="RefSeq" id="XP_026760584.1"/>
    </source>
</evidence>
<evidence type="ECO:0000256" key="3">
    <source>
        <dbReference type="ARBA" id="ARBA00022499"/>
    </source>
</evidence>
<evidence type="ECO:0000256" key="11">
    <source>
        <dbReference type="ARBA" id="ARBA00023163"/>
    </source>
</evidence>
<evidence type="ECO:0000259" key="15">
    <source>
        <dbReference type="PROSITE" id="PS50157"/>
    </source>
</evidence>
<dbReference type="GO" id="GO:0043565">
    <property type="term" value="F:sequence-specific DNA binding"/>
    <property type="evidence" value="ECO:0007669"/>
    <property type="project" value="TreeGrafter"/>
</dbReference>
<keyword evidence="12" id="KW-0539">Nucleus</keyword>
<evidence type="ECO:0000313" key="16">
    <source>
        <dbReference type="Proteomes" id="UP001652740"/>
    </source>
</evidence>
<dbReference type="Proteomes" id="UP001652740">
    <property type="component" value="Unplaced"/>
</dbReference>
<sequence>MTMAPKRSKRGRPPSKKLKKSNSNAYKFRCVNCNRNFTKPGLTRHLCKSNSQSNMSDELYIPKATYNCKECNKKFKFKNNFKLHCLNEHSKLPNAVSCDQCHVRCPNTDVLAKHIQNIHERQEFECEYCMKKFVRHSHVLRHMMQSGCNGKNISLFCCEICDAKFTRKDNLQVHLRLQHIIKNGYFCKFCPHHTKNFSKLVRHWQETHLESLKFECDHCGKTTSSRAAMVKHLEIHGEKSHHCDVCGYSTFTAEVLRRHVLTHAVEKPYKCTLCGNSFIQRSQLQRHLEKHNGHTCLECDRSFTTKAGLLAHVREHKGLQKLLCPFNDCIYSKKIFSNEQSLDAHIKTHLDAKPYACEVCGKQFHAEVNMRRHVSTHRLDRPRRCMYCVTARAYIRGEQLLRHVRKLHPDIFRQHLVHVRQVLGMNVGVERVKKSELESILNVLDAESDRIIEGCSGEDVLYGGMQVQDDKMKTENSPIMSEDELVENLKTLLSRLIDKDTLECFGWPNETVDVVLEKVIEHCGAKAADRDRWTRVQCLRENTKHLFLYAVEDKNIARMLDTHTIDQIVKHIIMQVSED</sequence>
<dbReference type="GeneID" id="113519640"/>
<evidence type="ECO:0000256" key="5">
    <source>
        <dbReference type="ARBA" id="ARBA00022737"/>
    </source>
</evidence>
<evidence type="ECO:0000256" key="1">
    <source>
        <dbReference type="ARBA" id="ARBA00003767"/>
    </source>
</evidence>
<dbReference type="FunFam" id="3.30.160.60:FF:000247">
    <property type="entry name" value="Zinc finger protein 236"/>
    <property type="match status" value="1"/>
</dbReference>
<feature type="domain" description="C2H2-type" evidence="15">
    <location>
        <begin position="66"/>
        <end position="90"/>
    </location>
</feature>
<comment type="similarity">
    <text evidence="2">Belongs to the krueppel C2H2-type zinc-finger protein family.</text>
</comment>
<proteinExistence type="inferred from homology"/>
<keyword evidence="10" id="KW-0238">DNA-binding</keyword>
<gene>
    <name evidence="17" type="primary">LOC113519640</name>
</gene>
<comment type="function">
    <text evidence="1">May be involved in transcriptional regulation.</text>
</comment>
<dbReference type="KEGG" id="gmw:113519640"/>
<feature type="region of interest" description="Disordered" evidence="14">
    <location>
        <begin position="1"/>
        <end position="22"/>
    </location>
</feature>
<dbReference type="OrthoDB" id="654211at2759"/>
<feature type="domain" description="C2H2-type" evidence="15">
    <location>
        <begin position="355"/>
        <end position="382"/>
    </location>
</feature>
<dbReference type="Gene3D" id="3.30.160.60">
    <property type="entry name" value="Classic Zinc Finger"/>
    <property type="match status" value="8"/>
</dbReference>
<dbReference type="GO" id="GO:0000981">
    <property type="term" value="F:DNA-binding transcription factor activity, RNA polymerase II-specific"/>
    <property type="evidence" value="ECO:0007669"/>
    <property type="project" value="TreeGrafter"/>
</dbReference>
<dbReference type="FunFam" id="3.30.160.60:FF:001397">
    <property type="entry name" value="Datilografo, isoform A"/>
    <property type="match status" value="1"/>
</dbReference>
<dbReference type="InParanoid" id="A0A6J1WWS1"/>
<keyword evidence="7" id="KW-0862">Zinc</keyword>
<organism evidence="16 17">
    <name type="scientific">Galleria mellonella</name>
    <name type="common">Greater wax moth</name>
    <dbReference type="NCBI Taxonomy" id="7137"/>
    <lineage>
        <taxon>Eukaryota</taxon>
        <taxon>Metazoa</taxon>
        <taxon>Ecdysozoa</taxon>
        <taxon>Arthropoda</taxon>
        <taxon>Hexapoda</taxon>
        <taxon>Insecta</taxon>
        <taxon>Pterygota</taxon>
        <taxon>Neoptera</taxon>
        <taxon>Endopterygota</taxon>
        <taxon>Lepidoptera</taxon>
        <taxon>Glossata</taxon>
        <taxon>Ditrysia</taxon>
        <taxon>Pyraloidea</taxon>
        <taxon>Pyralidae</taxon>
        <taxon>Galleriinae</taxon>
        <taxon>Galleria</taxon>
    </lineage>
</organism>
<evidence type="ECO:0000256" key="12">
    <source>
        <dbReference type="ARBA" id="ARBA00023242"/>
    </source>
</evidence>
<evidence type="ECO:0000256" key="10">
    <source>
        <dbReference type="ARBA" id="ARBA00023125"/>
    </source>
</evidence>
<keyword evidence="4" id="KW-0479">Metal-binding</keyword>
<dbReference type="RefSeq" id="XP_026760584.1">
    <property type="nucleotide sequence ID" value="XM_026904783.3"/>
</dbReference>
<name>A0A6J1WWS1_GALME</name>
<dbReference type="SUPFAM" id="SSF57667">
    <property type="entry name" value="beta-beta-alpha zinc fingers"/>
    <property type="match status" value="5"/>
</dbReference>
<dbReference type="SMART" id="SM00355">
    <property type="entry name" value="ZnF_C2H2"/>
    <property type="match status" value="12"/>
</dbReference>
<keyword evidence="6 13" id="KW-0863">Zinc-finger</keyword>
<feature type="domain" description="C2H2-type" evidence="15">
    <location>
        <begin position="294"/>
        <end position="321"/>
    </location>
</feature>
<feature type="domain" description="C2H2-type" evidence="15">
    <location>
        <begin position="327"/>
        <end position="354"/>
    </location>
</feature>
<reference evidence="17" key="1">
    <citation type="submission" date="2025-08" db="UniProtKB">
        <authorList>
            <consortium name="RefSeq"/>
        </authorList>
    </citation>
    <scope>IDENTIFICATION</scope>
    <source>
        <tissue evidence="17">Whole larvae</tissue>
    </source>
</reference>
<accession>A0A6J1WWS1</accession>
<dbReference type="PANTHER" id="PTHR24408">
    <property type="entry name" value="ZINC FINGER PROTEIN"/>
    <property type="match status" value="1"/>
</dbReference>
<evidence type="ECO:0000256" key="14">
    <source>
        <dbReference type="SAM" id="MobiDB-lite"/>
    </source>
</evidence>
<evidence type="ECO:0000256" key="4">
    <source>
        <dbReference type="ARBA" id="ARBA00022723"/>
    </source>
</evidence>
<evidence type="ECO:0000256" key="9">
    <source>
        <dbReference type="ARBA" id="ARBA00023015"/>
    </source>
</evidence>
<dbReference type="GO" id="GO:0005634">
    <property type="term" value="C:nucleus"/>
    <property type="evidence" value="ECO:0007669"/>
    <property type="project" value="TreeGrafter"/>
</dbReference>
<dbReference type="Pfam" id="PF00096">
    <property type="entry name" value="zf-C2H2"/>
    <property type="match status" value="4"/>
</dbReference>
<evidence type="ECO:0000256" key="2">
    <source>
        <dbReference type="ARBA" id="ARBA00006991"/>
    </source>
</evidence>
<keyword evidence="9" id="KW-0805">Transcription regulation</keyword>
<protein>
    <submittedName>
        <fullName evidence="17">Zinc finger protein 436-like isoform X1</fullName>
    </submittedName>
</protein>
<feature type="domain" description="C2H2-type" evidence="15">
    <location>
        <begin position="241"/>
        <end position="268"/>
    </location>
</feature>
<feature type="domain" description="C2H2-type" evidence="15">
    <location>
        <begin position="214"/>
        <end position="241"/>
    </location>
</feature>